<evidence type="ECO:0000256" key="1">
    <source>
        <dbReference type="SAM" id="MobiDB-lite"/>
    </source>
</evidence>
<keyword evidence="2" id="KW-0472">Membrane</keyword>
<feature type="transmembrane region" description="Helical" evidence="2">
    <location>
        <begin position="139"/>
        <end position="158"/>
    </location>
</feature>
<feature type="transmembrane region" description="Helical" evidence="2">
    <location>
        <begin position="38"/>
        <end position="59"/>
    </location>
</feature>
<dbReference type="EMBL" id="CP075867">
    <property type="protein sequence ID" value="QYT01213.1"/>
    <property type="molecule type" value="Genomic_DNA"/>
</dbReference>
<dbReference type="AlphaFoldDB" id="A0A8G0LF63"/>
<evidence type="ECO:0000313" key="4">
    <source>
        <dbReference type="Proteomes" id="UP000826661"/>
    </source>
</evidence>
<keyword evidence="2" id="KW-0812">Transmembrane</keyword>
<proteinExistence type="predicted"/>
<evidence type="ECO:0000256" key="2">
    <source>
        <dbReference type="SAM" id="Phobius"/>
    </source>
</evidence>
<accession>A0A8G0LF63</accession>
<keyword evidence="4" id="KW-1185">Reference proteome</keyword>
<name>A0A8G0LF63_9HYPO</name>
<organism evidence="3 4">
    <name type="scientific">Trichoderma simmonsii</name>
    <dbReference type="NCBI Taxonomy" id="1491479"/>
    <lineage>
        <taxon>Eukaryota</taxon>
        <taxon>Fungi</taxon>
        <taxon>Dikarya</taxon>
        <taxon>Ascomycota</taxon>
        <taxon>Pezizomycotina</taxon>
        <taxon>Sordariomycetes</taxon>
        <taxon>Hypocreomycetidae</taxon>
        <taxon>Hypocreales</taxon>
        <taxon>Hypocreaceae</taxon>
        <taxon>Trichoderma</taxon>
    </lineage>
</organism>
<dbReference type="Proteomes" id="UP000826661">
    <property type="component" value="Chromosome IV"/>
</dbReference>
<sequence length="213" mass="24231">MARWASSILNKKKFKDKKENEQEKNNLPCVEAKPPPPWTWVLSFLLVVSPLSLSLGGIFEPFEKKKACLTVVFYHILCPGFEEHAGLVSPFFLLLLRLHDAFTGKKLIIFSPNMQNVLKISLVELSLVKTLMLMLDANLMMLMPMLLMMMVLFSVPTLDVSPPPFVAVVMSSKVHVFAKRKEIAQEQNKPRPKKESRKGEKEKIRKSSTPLQP</sequence>
<reference evidence="3 4" key="1">
    <citation type="journal article" date="2021" name="BMC Genomics">
        <title>Telomere-to-telomere genome assembly of asparaginase-producing Trichoderma simmonsii.</title>
        <authorList>
            <person name="Chung D."/>
            <person name="Kwon Y.M."/>
            <person name="Yang Y."/>
        </authorList>
    </citation>
    <scope>NUCLEOTIDE SEQUENCE [LARGE SCALE GENOMIC DNA]</scope>
    <source>
        <strain evidence="3 4">GH-Sj1</strain>
    </source>
</reference>
<protein>
    <submittedName>
        <fullName evidence="3">Uncharacterized protein</fullName>
    </submittedName>
</protein>
<evidence type="ECO:0000313" key="3">
    <source>
        <dbReference type="EMBL" id="QYT01213.1"/>
    </source>
</evidence>
<feature type="region of interest" description="Disordered" evidence="1">
    <location>
        <begin position="181"/>
        <end position="213"/>
    </location>
</feature>
<keyword evidence="2" id="KW-1133">Transmembrane helix</keyword>
<gene>
    <name evidence="3" type="ORF">H0G86_008259</name>
</gene>